<dbReference type="AlphaFoldDB" id="A0A2W5VA76"/>
<evidence type="ECO:0000313" key="3">
    <source>
        <dbReference type="EMBL" id="PZR32275.1"/>
    </source>
</evidence>
<sequence length="216" mass="23913">MNANTPVSVLLPTSVALPDGWTPAHSERWKRIFAKLLKSEGGYVNNRKDPGGATKYGISLRFLVIEGRIDANRDGFADFDLNRDGKIDALDIQLLRPEHAEALYLRLFFIETGFWRLPEAMDAALFDLGVNVGTKTAVIILQRSLNRLGPPPLATDGVLGGKTLRRVFEGLASAPLLRSFRDEAAAHYRFLVGRNGELKGFLDGWLNRARELGRVG</sequence>
<proteinExistence type="predicted"/>
<dbReference type="SUPFAM" id="SSF53955">
    <property type="entry name" value="Lysozyme-like"/>
    <property type="match status" value="1"/>
</dbReference>
<dbReference type="Gene3D" id="1.20.141.10">
    <property type="entry name" value="Chitosanase, subunit A, domain 1"/>
    <property type="match status" value="1"/>
</dbReference>
<dbReference type="InterPro" id="IPR008565">
    <property type="entry name" value="TtsA-like_GH18_dom"/>
</dbReference>
<dbReference type="InterPro" id="IPR023346">
    <property type="entry name" value="Lysozyme-like_dom_sf"/>
</dbReference>
<feature type="domain" description="TtsA-like Glycoside hydrolase family 108" evidence="1">
    <location>
        <begin position="34"/>
        <end position="133"/>
    </location>
</feature>
<gene>
    <name evidence="3" type="ORF">DI526_17015</name>
</gene>
<dbReference type="EMBL" id="QFQZ01000064">
    <property type="protein sequence ID" value="PZR32275.1"/>
    <property type="molecule type" value="Genomic_DNA"/>
</dbReference>
<feature type="domain" description="Peptidoglycan binding" evidence="2">
    <location>
        <begin position="137"/>
        <end position="209"/>
    </location>
</feature>
<dbReference type="RefSeq" id="WP_304280603.1">
    <property type="nucleotide sequence ID" value="NZ_QFQZ01000064.1"/>
</dbReference>
<organism evidence="3 4">
    <name type="scientific">Caulobacter segnis</name>
    <dbReference type="NCBI Taxonomy" id="88688"/>
    <lineage>
        <taxon>Bacteria</taxon>
        <taxon>Pseudomonadati</taxon>
        <taxon>Pseudomonadota</taxon>
        <taxon>Alphaproteobacteria</taxon>
        <taxon>Caulobacterales</taxon>
        <taxon>Caulobacteraceae</taxon>
        <taxon>Caulobacter</taxon>
    </lineage>
</organism>
<dbReference type="InterPro" id="IPR018247">
    <property type="entry name" value="EF_Hand_1_Ca_BS"/>
</dbReference>
<evidence type="ECO:0000313" key="4">
    <source>
        <dbReference type="Proteomes" id="UP000249393"/>
    </source>
</evidence>
<dbReference type="Pfam" id="PF05838">
    <property type="entry name" value="Glyco_hydro_108"/>
    <property type="match status" value="1"/>
</dbReference>
<name>A0A2W5VA76_9CAUL</name>
<accession>A0A2W5VA76</accession>
<dbReference type="InterPro" id="IPR018537">
    <property type="entry name" value="Peptidoglycan-bd_3"/>
</dbReference>
<dbReference type="Pfam" id="PF09374">
    <property type="entry name" value="PG_binding_3"/>
    <property type="match status" value="1"/>
</dbReference>
<dbReference type="PROSITE" id="PS00018">
    <property type="entry name" value="EF_HAND_1"/>
    <property type="match status" value="1"/>
</dbReference>
<reference evidence="3 4" key="1">
    <citation type="submission" date="2017-08" db="EMBL/GenBank/DDBJ databases">
        <title>Infants hospitalized years apart are colonized by the same room-sourced microbial strains.</title>
        <authorList>
            <person name="Brooks B."/>
            <person name="Olm M.R."/>
            <person name="Firek B.A."/>
            <person name="Baker R."/>
            <person name="Thomas B.C."/>
            <person name="Morowitz M.J."/>
            <person name="Banfield J.F."/>
        </authorList>
    </citation>
    <scope>NUCLEOTIDE SEQUENCE [LARGE SCALE GENOMIC DNA]</scope>
    <source>
        <strain evidence="3">S2_003_000_R2_4</strain>
    </source>
</reference>
<evidence type="ECO:0000259" key="2">
    <source>
        <dbReference type="Pfam" id="PF09374"/>
    </source>
</evidence>
<protein>
    <submittedName>
        <fullName evidence="3">Uncharacterized protein</fullName>
    </submittedName>
</protein>
<evidence type="ECO:0000259" key="1">
    <source>
        <dbReference type="Pfam" id="PF05838"/>
    </source>
</evidence>
<dbReference type="Proteomes" id="UP000249393">
    <property type="component" value="Unassembled WGS sequence"/>
</dbReference>
<comment type="caution">
    <text evidence="3">The sequence shown here is derived from an EMBL/GenBank/DDBJ whole genome shotgun (WGS) entry which is preliminary data.</text>
</comment>